<dbReference type="PANTHER" id="PTHR13315:SF4">
    <property type="entry name" value="METALLOPHOSPHOESTERASE, ISOFORM E"/>
    <property type="match status" value="1"/>
</dbReference>
<dbReference type="OrthoDB" id="5977743at2759"/>
<reference evidence="3" key="1">
    <citation type="submission" date="2020-03" db="EMBL/GenBank/DDBJ databases">
        <authorList>
            <person name="Chebbi M.A."/>
            <person name="Drezen J.M."/>
        </authorList>
    </citation>
    <scope>NUCLEOTIDE SEQUENCE</scope>
    <source>
        <tissue evidence="3">Whole body</tissue>
    </source>
</reference>
<dbReference type="AlphaFoldDB" id="A0A8J5QY82"/>
<sequence>MIRRYRTKQKIIIIAIILGITIFYNDYLVYEFQKFKWATKDCNQCVKVLFVADPQIIGEINESYFGSWFARWDSDRDRNVTNVILSHIPLLFTPGIFVKNVIKELSPQLMFTAHEHKALHLSFDSTIDQLSTLWVFPPHENQFYNFRMELNDIHEIQVPTCSYRMGTRFMGYGLAHIDTQDKSLEFTVLWLPERFPKLLGYLLVVTIIIVLVKCTLICSCCPTPNHVAYSQLPRV</sequence>
<keyword evidence="2" id="KW-0812">Transmembrane</keyword>
<evidence type="ECO:0000313" key="3">
    <source>
        <dbReference type="EMBL" id="KAG8036682.1"/>
    </source>
</evidence>
<dbReference type="GO" id="GO:0005783">
    <property type="term" value="C:endoplasmic reticulum"/>
    <property type="evidence" value="ECO:0007669"/>
    <property type="project" value="TreeGrafter"/>
</dbReference>
<reference evidence="3" key="2">
    <citation type="submission" date="2021-04" db="EMBL/GenBank/DDBJ databases">
        <title>Genome-wide patterns of bracovirus chromosomal integration into multiple host tissues during parasitism.</title>
        <authorList>
            <person name="Chebbi M.A.C."/>
        </authorList>
    </citation>
    <scope>NUCLEOTIDE SEQUENCE</scope>
    <source>
        <tissue evidence="3">Whole body</tissue>
    </source>
</reference>
<evidence type="ECO:0000256" key="2">
    <source>
        <dbReference type="SAM" id="Phobius"/>
    </source>
</evidence>
<dbReference type="EMBL" id="JAAOIC020000048">
    <property type="protein sequence ID" value="KAG8036682.1"/>
    <property type="molecule type" value="Genomic_DNA"/>
</dbReference>
<evidence type="ECO:0000313" key="4">
    <source>
        <dbReference type="Proteomes" id="UP000729913"/>
    </source>
</evidence>
<comment type="caution">
    <text evidence="3">The sequence shown here is derived from an EMBL/GenBank/DDBJ whole genome shotgun (WGS) entry which is preliminary data.</text>
</comment>
<dbReference type="PANTHER" id="PTHR13315">
    <property type="entry name" value="METALLO PHOSPHOESTERASE RELATED"/>
    <property type="match status" value="1"/>
</dbReference>
<gene>
    <name evidence="3" type="ORF">G9C98_004004</name>
</gene>
<name>A0A8J5QY82_9HYME</name>
<proteinExistence type="predicted"/>
<keyword evidence="4" id="KW-1185">Reference proteome</keyword>
<evidence type="ECO:0000256" key="1">
    <source>
        <dbReference type="ARBA" id="ARBA00023136"/>
    </source>
</evidence>
<dbReference type="GO" id="GO:0006506">
    <property type="term" value="P:GPI anchor biosynthetic process"/>
    <property type="evidence" value="ECO:0007669"/>
    <property type="project" value="InterPro"/>
</dbReference>
<protein>
    <submittedName>
        <fullName evidence="3">Uncharacterized protein</fullName>
    </submittedName>
</protein>
<keyword evidence="1 2" id="KW-0472">Membrane</keyword>
<keyword evidence="2" id="KW-1133">Transmembrane helix</keyword>
<feature type="transmembrane region" description="Helical" evidence="2">
    <location>
        <begin position="12"/>
        <end position="30"/>
    </location>
</feature>
<dbReference type="GO" id="GO:0016020">
    <property type="term" value="C:membrane"/>
    <property type="evidence" value="ECO:0007669"/>
    <property type="project" value="GOC"/>
</dbReference>
<feature type="transmembrane region" description="Helical" evidence="2">
    <location>
        <begin position="198"/>
        <end position="217"/>
    </location>
</feature>
<accession>A0A8J5QY82</accession>
<organism evidence="3 4">
    <name type="scientific">Cotesia typhae</name>
    <dbReference type="NCBI Taxonomy" id="2053667"/>
    <lineage>
        <taxon>Eukaryota</taxon>
        <taxon>Metazoa</taxon>
        <taxon>Ecdysozoa</taxon>
        <taxon>Arthropoda</taxon>
        <taxon>Hexapoda</taxon>
        <taxon>Insecta</taxon>
        <taxon>Pterygota</taxon>
        <taxon>Neoptera</taxon>
        <taxon>Endopterygota</taxon>
        <taxon>Hymenoptera</taxon>
        <taxon>Apocrita</taxon>
        <taxon>Ichneumonoidea</taxon>
        <taxon>Braconidae</taxon>
        <taxon>Microgastrinae</taxon>
        <taxon>Cotesia</taxon>
    </lineage>
</organism>
<dbReference type="Proteomes" id="UP000729913">
    <property type="component" value="Unassembled WGS sequence"/>
</dbReference>
<dbReference type="InterPro" id="IPR033308">
    <property type="entry name" value="PGAP5/Cdc1/Ted1"/>
</dbReference>